<name>A0A392RR89_9FABA</name>
<comment type="caution">
    <text evidence="1">The sequence shown here is derived from an EMBL/GenBank/DDBJ whole genome shotgun (WGS) entry which is preliminary data.</text>
</comment>
<protein>
    <submittedName>
        <fullName evidence="1">Resistance protein</fullName>
    </submittedName>
</protein>
<keyword evidence="2" id="KW-1185">Reference proteome</keyword>
<dbReference type="EMBL" id="LXQA010260588">
    <property type="protein sequence ID" value="MCI38839.1"/>
    <property type="molecule type" value="Genomic_DNA"/>
</dbReference>
<organism evidence="1 2">
    <name type="scientific">Trifolium medium</name>
    <dbReference type="NCBI Taxonomy" id="97028"/>
    <lineage>
        <taxon>Eukaryota</taxon>
        <taxon>Viridiplantae</taxon>
        <taxon>Streptophyta</taxon>
        <taxon>Embryophyta</taxon>
        <taxon>Tracheophyta</taxon>
        <taxon>Spermatophyta</taxon>
        <taxon>Magnoliopsida</taxon>
        <taxon>eudicotyledons</taxon>
        <taxon>Gunneridae</taxon>
        <taxon>Pentapetalae</taxon>
        <taxon>rosids</taxon>
        <taxon>fabids</taxon>
        <taxon>Fabales</taxon>
        <taxon>Fabaceae</taxon>
        <taxon>Papilionoideae</taxon>
        <taxon>50 kb inversion clade</taxon>
        <taxon>NPAAA clade</taxon>
        <taxon>Hologalegina</taxon>
        <taxon>IRL clade</taxon>
        <taxon>Trifolieae</taxon>
        <taxon>Trifolium</taxon>
    </lineage>
</organism>
<dbReference type="Proteomes" id="UP000265520">
    <property type="component" value="Unassembled WGS sequence"/>
</dbReference>
<evidence type="ECO:0000313" key="2">
    <source>
        <dbReference type="Proteomes" id="UP000265520"/>
    </source>
</evidence>
<dbReference type="AlphaFoldDB" id="A0A392RR89"/>
<reference evidence="1 2" key="1">
    <citation type="journal article" date="2018" name="Front. Plant Sci.">
        <title>Red Clover (Trifolium pratense) and Zigzag Clover (T. medium) - A Picture of Genomic Similarities and Differences.</title>
        <authorList>
            <person name="Dluhosova J."/>
            <person name="Istvanek J."/>
            <person name="Nedelnik J."/>
            <person name="Repkova J."/>
        </authorList>
    </citation>
    <scope>NUCLEOTIDE SEQUENCE [LARGE SCALE GENOMIC DNA]</scope>
    <source>
        <strain evidence="2">cv. 10/8</strain>
        <tissue evidence="1">Leaf</tissue>
    </source>
</reference>
<sequence length="110" mass="12909">MEKIETPHEVELPQELPNTKEVNTVDNEEVMMDAEVIEGLFDKGGSCEQKKEIENKAEMDRVIDEICALFNKKELGRIWTPQHLYLKFMEFLPNRRKKTDDVLSVSFWPP</sequence>
<proteinExistence type="predicted"/>
<evidence type="ECO:0000313" key="1">
    <source>
        <dbReference type="EMBL" id="MCI38839.1"/>
    </source>
</evidence>
<accession>A0A392RR89</accession>